<dbReference type="Gene3D" id="3.30.590.10">
    <property type="entry name" value="Glutamine synthetase/guanido kinase, catalytic domain"/>
    <property type="match status" value="1"/>
</dbReference>
<dbReference type="InterPro" id="IPR000749">
    <property type="entry name" value="ATP-guanido_PTrfase"/>
</dbReference>
<feature type="binding site" evidence="8">
    <location>
        <begin position="163"/>
        <end position="167"/>
    </location>
    <ligand>
        <name>ATP</name>
        <dbReference type="ChEBI" id="CHEBI:30616"/>
    </ligand>
</feature>
<dbReference type="OrthoDB" id="430219at2759"/>
<dbReference type="InterPro" id="IPR032682">
    <property type="entry name" value="Cnd1_C"/>
</dbReference>
<sequence length="2043" mass="231184">MASPLLRSQSSRIFAGLAAALGGGSALYVFSPQAHAKSEVDSATIKKIEEAYQKLNGPEGSKCKSLLKKHLTKDVVDQLKTKKTKLGATLYDCIRSGVYNLDAGVGVYAPDAESYRKFAPLFDKIIEDYHGFSSKQKQPPVDLGENKIKEFPPLDPKGKYIKSTRIRCGRSLQGYPFNPCLNQENYLEMEQKVKKAFNSFTDKELQGKYYPLDGMSKDTQKQLIADHFLFKEGDRHLQHANACNFWPKGRGIYHNNDKTFLIWVNEEDHMRIISMEEGSDVGKVLDRLVRGVKNIEKVVPFSRDERLGWLTFCPTNLGSTVRASVHIKLPKLAARKDFIDICEKLNLQVRGIHGEHSDAVGGVYDISNKARLGLSEYQAVKQMYDGVKKLIEMEEKEKMTLSDELEAVLSSFFEHVNEFAEEWTKCTIDCNFENFEAFLTDSESVFEEDQTIGLRKLHDLVTRINTSNQTIDLTEVFSKAEIHPIKFLLFLWYFLETFKKAESKPELGPLAASIYLEMCIMKGSKTVRFFQEAIYQKCLKICRGLSVVLRFGDVTKNKKGKPKSKSSKKAVALEENVDETVAVENSEDVEISSEDADNYLQTIFAALYQFISKGEFFLPEECLLSTMDIVEELARVDMKRGSTCSRVADLDHFERLSKWCERCSAIVHAVAERPFSSCLKIVYGRLIRPRIAMIPFPNEGDKSEKSTEKSHWADLAVSFVTGRAANKISVLEVTLIRKTLMQVFVQCPDRQDFRTNIAQNVAKILGSMSYAFQYDFVQLMNLFLNMKTSGIKQISIELSRLILDTIEFDSPDPGPLEIVQENDDDEVQDAPGEESEADQTDCEDRMDESRSDDEDRRVDKKKNTTKAKEKKKKSKKSPSSIVRKDAQQILFNILLMGVLDKNPTIRCRSVGHFARCIEDVSYCEDFVKHTNNLAQSLEDKFQRLNVEEGAEKTAVQEENDADVLFKKLDVLEKMNEGKPIYEKDFLFSIVQRLLTDSKPLVRKASCQVGKIYLSRCADRSKFSTIINLMEALCRDNTAAVRKHAAQTINELMTENKISFKDLMSEKWLNCLFPLLEDAESEVQAVTKELVLNVVVPLLEAPNDLTWELLKVIEGNRLFRQYFMTTLAEGARTKVITPAVAKTMENYLHDAQGSTCAWMVFSQLSIVFKTNVNMAIDAYYVMDNMEINKSEKYIINLIVSCLEQIGSDEKNKLLNSMKNQLLNLRIHQENVKEVYLCVAKLLDGVGEQATGADALKTFAKTTLDKCFDVLTTAWRLGLSKADWDRCQEEEETKLIRALQTVSEALQYSPSVLEQCDRFAKTLLFILQYRDEELCNSVSGLTTYAPNSPRNRFSQNPESQPFVESQPTMLEGLQGSHMKEVPFSVSVRAVCALVFCNMCIADERLLITIPRLVKQLQNNVSYQIRSNILVGLSDVIETYKLDRYSYALGACLNDPSVLIRRQAVGQITRLVGNQILRFQGEIMVRLMLAVLDENPDVREDAKISLSEVLKKQIKGLFKDRFVEYMIYFTQAKREKSDTGKELSERLEVNLEDGQPIPQAWRIALYKFMISSLDDRDRFDVKKSICLKVLNPIANGEYAYEDSCVQAILDDSLRIMACDDMRVRGEVGVGETDEAQMDDVPDAILGAAQSEIQKAYQRESLEVIVPSILNLREYLKEFHSPLLRTCLLAVRSICVEHKGDTDEILKDNKQLQAEMAFELKRIQERKEEAYKIIHAHWKKVVEYNKKQNIETPVEEAVDQVEMEEEPPVEQPESVLSSPATKTSKMPLSPKTVRKLRRSISALVAGNILGLKPLCLDDTQDEAEKTPRQSEKREQRENPADESQKMDSETPKTSFRRLSSRRCTSNPVNVSQKAPSAQSTPVVALAGSSEAAFAASDQNEAGPNADAGQENCDSAESVDGPRRSREGKPDGDESSPAWKKPRLDETRNVTVRRSARLSNCTNVTVNTSTREKNKTKSSTTKPNPMETTILDESLLPNGGRLCSTPLPEKNNLDLTFGDLDMSHIDSVPASSRRPSTRINRILHDIEE</sequence>
<dbReference type="Gene3D" id="1.25.10.10">
    <property type="entry name" value="Leucine-rich Repeat Variant"/>
    <property type="match status" value="2"/>
</dbReference>
<dbReference type="EC" id="2.7.3.3" evidence="2"/>
<evidence type="ECO:0000313" key="12">
    <source>
        <dbReference type="EMBL" id="CAD6191002.1"/>
    </source>
</evidence>
<evidence type="ECO:0000256" key="2">
    <source>
        <dbReference type="ARBA" id="ARBA00012230"/>
    </source>
</evidence>
<evidence type="ECO:0000256" key="6">
    <source>
        <dbReference type="ARBA" id="ARBA00022840"/>
    </source>
</evidence>
<feature type="compositionally biased region" description="Basic and acidic residues" evidence="9">
    <location>
        <begin position="1915"/>
        <end position="1927"/>
    </location>
</feature>
<dbReference type="PROSITE" id="PS51509">
    <property type="entry name" value="PHOSPHAGEN_KINASE_N"/>
    <property type="match status" value="1"/>
</dbReference>
<dbReference type="Pfam" id="PF02807">
    <property type="entry name" value="ATP-gua_PtransN"/>
    <property type="match status" value="1"/>
</dbReference>
<evidence type="ECO:0000256" key="5">
    <source>
        <dbReference type="ARBA" id="ARBA00022777"/>
    </source>
</evidence>
<accession>A0A8S1H6Z8</accession>
<comment type="similarity">
    <text evidence="1 7">Belongs to the ATP:guanido phosphotransferase family.</text>
</comment>
<feature type="region of interest" description="Disordered" evidence="9">
    <location>
        <begin position="1753"/>
        <end position="1789"/>
    </location>
</feature>
<dbReference type="InterPro" id="IPR016024">
    <property type="entry name" value="ARM-type_fold"/>
</dbReference>
<dbReference type="GO" id="GO:0004054">
    <property type="term" value="F:arginine kinase activity"/>
    <property type="evidence" value="ECO:0007669"/>
    <property type="project" value="UniProtKB-EC"/>
</dbReference>
<evidence type="ECO:0000256" key="8">
    <source>
        <dbReference type="PROSITE-ProRule" id="PRU00843"/>
    </source>
</evidence>
<evidence type="ECO:0000256" key="3">
    <source>
        <dbReference type="ARBA" id="ARBA00022679"/>
    </source>
</evidence>
<comment type="caution">
    <text evidence="12">The sequence shown here is derived from an EMBL/GenBank/DDBJ whole genome shotgun (WGS) entry which is preliminary data.</text>
</comment>
<feature type="binding site" evidence="8">
    <location>
        <position position="227"/>
    </location>
    <ligand>
        <name>ATP</name>
        <dbReference type="ChEBI" id="CHEBI:30616"/>
    </ligand>
</feature>
<keyword evidence="5 8" id="KW-0418">Kinase</keyword>
<dbReference type="InterPro" id="IPR036802">
    <property type="entry name" value="ATP-guanido_PTrfase_N_sf"/>
</dbReference>
<dbReference type="InterPro" id="IPR022414">
    <property type="entry name" value="ATP-guanido_PTrfase_cat"/>
</dbReference>
<feature type="region of interest" description="Disordered" evidence="9">
    <location>
        <begin position="812"/>
        <end position="881"/>
    </location>
</feature>
<feature type="compositionally biased region" description="Basic and acidic residues" evidence="9">
    <location>
        <begin position="1818"/>
        <end position="1846"/>
    </location>
</feature>
<dbReference type="CDD" id="cd07932">
    <property type="entry name" value="arginine_kinase_like"/>
    <property type="match status" value="1"/>
</dbReference>
<evidence type="ECO:0000256" key="4">
    <source>
        <dbReference type="ARBA" id="ARBA00022741"/>
    </source>
</evidence>
<feature type="region of interest" description="Disordered" evidence="9">
    <location>
        <begin position="1962"/>
        <end position="1981"/>
    </location>
</feature>
<dbReference type="InterPro" id="IPR022413">
    <property type="entry name" value="ATP-guanido_PTrfase_N"/>
</dbReference>
<evidence type="ECO:0000313" key="13">
    <source>
        <dbReference type="Proteomes" id="UP000835052"/>
    </source>
</evidence>
<dbReference type="EMBL" id="CAJGYM010000018">
    <property type="protein sequence ID" value="CAD6191002.1"/>
    <property type="molecule type" value="Genomic_DNA"/>
</dbReference>
<dbReference type="Proteomes" id="UP000835052">
    <property type="component" value="Unassembled WGS sequence"/>
</dbReference>
<feature type="domain" description="Phosphagen kinase N-terminal" evidence="10">
    <location>
        <begin position="47"/>
        <end position="131"/>
    </location>
</feature>
<dbReference type="FunFam" id="1.10.135.10:FF:000003">
    <property type="entry name" value="Three-domain arginine kinase"/>
    <property type="match status" value="1"/>
</dbReference>
<evidence type="ECO:0000259" key="11">
    <source>
        <dbReference type="PROSITE" id="PS51510"/>
    </source>
</evidence>
<feature type="domain" description="Phosphagen kinase C-terminal" evidence="11">
    <location>
        <begin position="160"/>
        <end position="397"/>
    </location>
</feature>
<name>A0A8S1H6Z8_9PELO</name>
<evidence type="ECO:0000256" key="9">
    <source>
        <dbReference type="SAM" id="MobiDB-lite"/>
    </source>
</evidence>
<feature type="binding site" evidence="8">
    <location>
        <begin position="350"/>
        <end position="355"/>
    </location>
    <ligand>
        <name>ATP</name>
        <dbReference type="ChEBI" id="CHEBI:30616"/>
    </ligand>
</feature>
<feature type="compositionally biased region" description="Polar residues" evidence="9">
    <location>
        <begin position="1857"/>
        <end position="1877"/>
    </location>
</feature>
<feature type="compositionally biased region" description="Low complexity" evidence="9">
    <location>
        <begin position="1880"/>
        <end position="1892"/>
    </location>
</feature>
<dbReference type="SUPFAM" id="SSF55931">
    <property type="entry name" value="Glutamine synthetase/guanido kinase"/>
    <property type="match status" value="1"/>
</dbReference>
<dbReference type="PROSITE" id="PS51510">
    <property type="entry name" value="PHOSPHAGEN_KINASE_C"/>
    <property type="match status" value="1"/>
</dbReference>
<keyword evidence="3 8" id="KW-0808">Transferase</keyword>
<evidence type="ECO:0000256" key="1">
    <source>
        <dbReference type="ARBA" id="ARBA00006798"/>
    </source>
</evidence>
<feature type="binding site" evidence="8">
    <location>
        <begin position="322"/>
        <end position="326"/>
    </location>
    <ligand>
        <name>ATP</name>
        <dbReference type="ChEBI" id="CHEBI:30616"/>
    </ligand>
</feature>
<evidence type="ECO:0000256" key="7">
    <source>
        <dbReference type="PROSITE-ProRule" id="PRU00842"/>
    </source>
</evidence>
<keyword evidence="4 8" id="KW-0547">Nucleotide-binding</keyword>
<dbReference type="InterPro" id="IPR011989">
    <property type="entry name" value="ARM-like"/>
</dbReference>
<keyword evidence="13" id="KW-1185">Reference proteome</keyword>
<feature type="compositionally biased region" description="Acidic residues" evidence="9">
    <location>
        <begin position="820"/>
        <end position="846"/>
    </location>
</feature>
<feature type="compositionally biased region" description="Acidic residues" evidence="9">
    <location>
        <begin position="1753"/>
        <end position="1764"/>
    </location>
</feature>
<dbReference type="FunFam" id="3.30.590.10:FF:000006">
    <property type="entry name" value="Arginine kinase 1"/>
    <property type="match status" value="1"/>
</dbReference>
<dbReference type="PANTHER" id="PTHR11547:SF20">
    <property type="entry name" value="ARGININE KINASE"/>
    <property type="match status" value="1"/>
</dbReference>
<proteinExistence type="inferred from homology"/>
<protein>
    <recommendedName>
        <fullName evidence="2">arginine kinase</fullName>
        <ecNumber evidence="2">2.7.3.3</ecNumber>
    </recommendedName>
</protein>
<feature type="compositionally biased region" description="Basic residues" evidence="9">
    <location>
        <begin position="863"/>
        <end position="876"/>
    </location>
</feature>
<dbReference type="SUPFAM" id="SSF48371">
    <property type="entry name" value="ARM repeat"/>
    <property type="match status" value="1"/>
</dbReference>
<gene>
    <name evidence="12" type="ORF">CAUJ_LOCUS6921</name>
</gene>
<evidence type="ECO:0000259" key="10">
    <source>
        <dbReference type="PROSITE" id="PS51509"/>
    </source>
</evidence>
<feature type="binding site" evidence="8">
    <location>
        <position position="271"/>
    </location>
    <ligand>
        <name>ATP</name>
        <dbReference type="ChEBI" id="CHEBI:30616"/>
    </ligand>
</feature>
<feature type="compositionally biased region" description="Basic and acidic residues" evidence="9">
    <location>
        <begin position="847"/>
        <end position="862"/>
    </location>
</feature>
<dbReference type="SUPFAM" id="SSF48034">
    <property type="entry name" value="Guanido kinase N-terminal domain"/>
    <property type="match status" value="1"/>
</dbReference>
<dbReference type="Pfam" id="PF12717">
    <property type="entry name" value="Cnd1"/>
    <property type="match status" value="1"/>
</dbReference>
<dbReference type="GO" id="GO:0046314">
    <property type="term" value="P:phosphocreatine biosynthetic process"/>
    <property type="evidence" value="ECO:0007669"/>
    <property type="project" value="InterPro"/>
</dbReference>
<feature type="region of interest" description="Disordered" evidence="9">
    <location>
        <begin position="1815"/>
        <end position="1950"/>
    </location>
</feature>
<dbReference type="PANTHER" id="PTHR11547">
    <property type="entry name" value="ARGININE OR CREATINE KINASE"/>
    <property type="match status" value="1"/>
</dbReference>
<dbReference type="Pfam" id="PF00217">
    <property type="entry name" value="ATP-gua_Ptrans"/>
    <property type="match status" value="1"/>
</dbReference>
<dbReference type="GO" id="GO:0005524">
    <property type="term" value="F:ATP binding"/>
    <property type="evidence" value="ECO:0007669"/>
    <property type="project" value="UniProtKB-UniRule"/>
</dbReference>
<dbReference type="Gene3D" id="1.10.135.10">
    <property type="entry name" value="ATP:guanido phosphotransferase, N-terminal domain"/>
    <property type="match status" value="1"/>
</dbReference>
<dbReference type="GO" id="GO:0005615">
    <property type="term" value="C:extracellular space"/>
    <property type="evidence" value="ECO:0007669"/>
    <property type="project" value="TreeGrafter"/>
</dbReference>
<dbReference type="InterPro" id="IPR014746">
    <property type="entry name" value="Gln_synth/guanido_kin_cat_dom"/>
</dbReference>
<reference evidence="12" key="1">
    <citation type="submission" date="2020-10" db="EMBL/GenBank/DDBJ databases">
        <authorList>
            <person name="Kikuchi T."/>
        </authorList>
    </citation>
    <scope>NUCLEOTIDE SEQUENCE</scope>
    <source>
        <strain evidence="12">NKZ352</strain>
    </source>
</reference>
<organism evidence="12 13">
    <name type="scientific">Caenorhabditis auriculariae</name>
    <dbReference type="NCBI Taxonomy" id="2777116"/>
    <lineage>
        <taxon>Eukaryota</taxon>
        <taxon>Metazoa</taxon>
        <taxon>Ecdysozoa</taxon>
        <taxon>Nematoda</taxon>
        <taxon>Chromadorea</taxon>
        <taxon>Rhabditida</taxon>
        <taxon>Rhabditina</taxon>
        <taxon>Rhabditomorpha</taxon>
        <taxon>Rhabditoidea</taxon>
        <taxon>Rhabditidae</taxon>
        <taxon>Peloderinae</taxon>
        <taxon>Caenorhabditis</taxon>
    </lineage>
</organism>
<keyword evidence="6 8" id="KW-0067">ATP-binding</keyword>
<dbReference type="GO" id="GO:0004111">
    <property type="term" value="F:creatine kinase activity"/>
    <property type="evidence" value="ECO:0007669"/>
    <property type="project" value="InterPro"/>
</dbReference>